<dbReference type="AlphaFoldDB" id="A0A9E2L485"/>
<feature type="non-terminal residue" evidence="2">
    <location>
        <position position="840"/>
    </location>
</feature>
<dbReference type="SUPFAM" id="SSF52540">
    <property type="entry name" value="P-loop containing nucleoside triphosphate hydrolases"/>
    <property type="match status" value="1"/>
</dbReference>
<evidence type="ECO:0000313" key="3">
    <source>
        <dbReference type="Proteomes" id="UP000823914"/>
    </source>
</evidence>
<dbReference type="Pfam" id="PF12705">
    <property type="entry name" value="PDDEXK_1"/>
    <property type="match status" value="1"/>
</dbReference>
<protein>
    <submittedName>
        <fullName evidence="2">PD-(D/E)XK nuclease family protein</fullName>
    </submittedName>
</protein>
<sequence>MTEGICLTEQIIRDAISKDNTYFVFPTHVAADSWSEKILDFIPAVATERFLSWDVFKGESVRSQQQDKQSVPSVMREIFAVHVIEENAKACKNNTPLFTGLINPDYSGEAQSFAPWIASLLPSLASWKKNFDRGTKSGQIMADATDNDMLVLYDLYRDFLEKHSLFDPAWEQPPFEDRGNHYIIFYPEILNDFSEYRVLLENSPHITLVHLPENKPADCVVYENSRQELRETALFIRELVAKGYCSYKDICVSVPDLEVWEPYIKREFELYCIPAVYKWSKSLKAYGAGKLFSQIQQCLITEFSFASIKDLLLNKNLPWKNPKLHDSLIQFGIENSCLCSYKDKGTTVDVWKQAFKTSGGVSADVEQFYAALIAGLKRFATATTFEKVRNAYFQFRDELMYMEDSSPETDLILGRCLSELGDLIDAEKSFPDVTVPNPFAFFINVIEEKEYLAQNDTVGVSVVPYRLAAVASAGCHIVLDASQESVTLVYKQLGFLPQSKRLALGLENVNPSNLFLQLYKEHSVLPARFSVSEKSFAGFSIPHNSLHVCSPETDKEGAMDESSFSTQDFYRRENFVFKMQGNCPQDAFIPTETQLQGFSYWKNHGKKEKEETTINLSPYAQLLWERLFAKGAESYLKISQSQLRAFFTCPRSWFFERILRLEEPDTEVLLMKNTRMGIIFHSIIHAFLEPLKNTKTPIPSPEDTEYGSDLSSQNKAVLKTCVKTVLENSEVNHIAKSLLLAQEAEIYETMERFFVSFTGEFKDHVVVALEEKLSCAAVDGEGNPIGTDARYEGILDCILCSWEDDIVIVDFKTGRTPGTWDCLPDENGQLGDFQMALYTI</sequence>
<dbReference type="InterPro" id="IPR038726">
    <property type="entry name" value="PDDEXK_AddAB-type"/>
</dbReference>
<reference evidence="2" key="1">
    <citation type="journal article" date="2021" name="PeerJ">
        <title>Extensive microbial diversity within the chicken gut microbiome revealed by metagenomics and culture.</title>
        <authorList>
            <person name="Gilroy R."/>
            <person name="Ravi A."/>
            <person name="Getino M."/>
            <person name="Pursley I."/>
            <person name="Horton D.L."/>
            <person name="Alikhan N.F."/>
            <person name="Baker D."/>
            <person name="Gharbi K."/>
            <person name="Hall N."/>
            <person name="Watson M."/>
            <person name="Adriaenssens E.M."/>
            <person name="Foster-Nyarko E."/>
            <person name="Jarju S."/>
            <person name="Secka A."/>
            <person name="Antonio M."/>
            <person name="Oren A."/>
            <person name="Chaudhuri R.R."/>
            <person name="La Ragione R."/>
            <person name="Hildebrand F."/>
            <person name="Pallen M.J."/>
        </authorList>
    </citation>
    <scope>NUCLEOTIDE SEQUENCE</scope>
    <source>
        <strain evidence="2">Gambia15-2214</strain>
    </source>
</reference>
<name>A0A9E2L485_9SPIR</name>
<evidence type="ECO:0000259" key="1">
    <source>
        <dbReference type="Pfam" id="PF12705"/>
    </source>
</evidence>
<proteinExistence type="predicted"/>
<dbReference type="InterPro" id="IPR027417">
    <property type="entry name" value="P-loop_NTPase"/>
</dbReference>
<dbReference type="Gene3D" id="3.90.320.10">
    <property type="match status" value="1"/>
</dbReference>
<reference evidence="2" key="2">
    <citation type="submission" date="2021-04" db="EMBL/GenBank/DDBJ databases">
        <authorList>
            <person name="Gilroy R."/>
        </authorList>
    </citation>
    <scope>NUCLEOTIDE SEQUENCE</scope>
    <source>
        <strain evidence="2">Gambia15-2214</strain>
    </source>
</reference>
<organism evidence="2 3">
    <name type="scientific">Candidatus Treponema excrementipullorum</name>
    <dbReference type="NCBI Taxonomy" id="2838768"/>
    <lineage>
        <taxon>Bacteria</taxon>
        <taxon>Pseudomonadati</taxon>
        <taxon>Spirochaetota</taxon>
        <taxon>Spirochaetia</taxon>
        <taxon>Spirochaetales</taxon>
        <taxon>Treponemataceae</taxon>
        <taxon>Treponema</taxon>
    </lineage>
</organism>
<gene>
    <name evidence="2" type="ORF">IAA16_09715</name>
</gene>
<accession>A0A9E2L485</accession>
<dbReference type="InterPro" id="IPR011604">
    <property type="entry name" value="PDDEXK-like_dom_sf"/>
</dbReference>
<dbReference type="EMBL" id="JAHLFV010000224">
    <property type="protein sequence ID" value="MBU3850830.1"/>
    <property type="molecule type" value="Genomic_DNA"/>
</dbReference>
<dbReference type="Proteomes" id="UP000823914">
    <property type="component" value="Unassembled WGS sequence"/>
</dbReference>
<feature type="domain" description="PD-(D/E)XK endonuclease-like" evidence="1">
    <location>
        <begin position="638"/>
        <end position="839"/>
    </location>
</feature>
<dbReference type="Gene3D" id="3.40.50.300">
    <property type="entry name" value="P-loop containing nucleotide triphosphate hydrolases"/>
    <property type="match status" value="1"/>
</dbReference>
<comment type="caution">
    <text evidence="2">The sequence shown here is derived from an EMBL/GenBank/DDBJ whole genome shotgun (WGS) entry which is preliminary data.</text>
</comment>
<evidence type="ECO:0000313" key="2">
    <source>
        <dbReference type="EMBL" id="MBU3850830.1"/>
    </source>
</evidence>